<keyword evidence="3" id="KW-1185">Reference proteome</keyword>
<feature type="transmembrane region" description="Helical" evidence="1">
    <location>
        <begin position="434"/>
        <end position="457"/>
    </location>
</feature>
<accession>A0ABY8L713</accession>
<evidence type="ECO:0000256" key="1">
    <source>
        <dbReference type="SAM" id="Phobius"/>
    </source>
</evidence>
<feature type="transmembrane region" description="Helical" evidence="1">
    <location>
        <begin position="928"/>
        <end position="949"/>
    </location>
</feature>
<feature type="transmembrane region" description="Helical" evidence="1">
    <location>
        <begin position="495"/>
        <end position="512"/>
    </location>
</feature>
<proteinExistence type="predicted"/>
<dbReference type="Gene3D" id="3.30.2090.10">
    <property type="entry name" value="Multidrug efflux transporter AcrB TolC docking domain, DN and DC subdomains"/>
    <property type="match status" value="2"/>
</dbReference>
<dbReference type="SUPFAM" id="SSF82693">
    <property type="entry name" value="Multidrug efflux transporter AcrB pore domain, PN1, PN2, PC1 and PC2 subdomains"/>
    <property type="match status" value="1"/>
</dbReference>
<feature type="transmembrane region" description="Helical" evidence="1">
    <location>
        <begin position="970"/>
        <end position="989"/>
    </location>
</feature>
<dbReference type="InterPro" id="IPR001036">
    <property type="entry name" value="Acrflvin-R"/>
</dbReference>
<dbReference type="Gene3D" id="3.30.70.1440">
    <property type="entry name" value="Multidrug efflux transporter AcrB pore domain"/>
    <property type="match status" value="1"/>
</dbReference>
<dbReference type="Pfam" id="PF00873">
    <property type="entry name" value="ACR_tran"/>
    <property type="match status" value="2"/>
</dbReference>
<dbReference type="SUPFAM" id="SSF82866">
    <property type="entry name" value="Multidrug efflux transporter AcrB transmembrane domain"/>
    <property type="match status" value="2"/>
</dbReference>
<keyword evidence="1" id="KW-0472">Membrane</keyword>
<feature type="transmembrane region" description="Helical" evidence="1">
    <location>
        <begin position="370"/>
        <end position="390"/>
    </location>
</feature>
<sequence length="1027" mass="118184">MFFFILSFLGFFVIPKLSVRLNPSNSLPSIAVSYNWANASPYVLERDVTSILEGGFSTIKGLTKLSSTSSKNSGSITLEFDKYTSVDHVRFEIATIIRQLYKKLPERVSYPTISVNKPNENKQQRTFLSYSINAPQTPFVIQETVKNQIEPNIGAIQGVDKTKVYGATPKEYVINYNFGILKQLKISRQDIITALQLQFKKESLGSIFYQKQYITLAIHSEKKINWHIPVKKIENRLIYLDDITTIKELEQEAQSYFRVNGKNTITLSVFATKNANTIVLAKQVANKLQELQQQLPSNYSIIETYNATEYLETELNKIYERTAYTLAILLLFILLISRSFKHLWITIISVTCNLGIAFLGYFFLGVEIQLYSLAGITISLGLIVDNSIVMIDHIKKQGNTHVFIPILASTLTTIGALSVIYFLDDTYKVNLIDFALVIIINLGVSLFIALFLIPALLEKISLQKTTPKRLGLIIQKRFYSFYEVLLKFLLRFKKVTIVIIILIFGVPFFMLPQKLENNKTFLEKTYNTTLGNEWYRENVRPYIDRYLGGSFRLFNYYVFENAYYSRNEETKLYVSASMEKGTTVHQMNEAFLKIENYLQPFTEIKQYTTTVYSGDYARMEISFNEGFRESSFPFILKARLVRKALDLGGIDWNIYGVGNGFNNGGGNNEVVDFTVEAKGYNYDNLNIWADTLKVALLKHPRIQKVIVKENSYWSRKPSYEYLFTLDKEQVALQKSNPSKIFEELKSLTLSKQSDISLNIQGKYAPIRLESHNSKQFDIWNITNTPIDSLHTPIVLEDITTIQKEREEESIYKENQEYIRLVQFQYTGSPKFGAKFLKEKLTELEKKLPLGYQFENAQRKWFLNDDKNNNYTLLLLLILVIIYFICAILFESLKQPFIILSVIPISFIGVFLTFYFFDFNFDQGGLASFVLLSGITVNASIFIINGFNKLKKEFPKHNYMYLYIEAFKQKIFPITLTIISTILGFIPFVKDGQSEVFWFALGAGTIGGLIFSLLGILVYLPIFTLKRQ</sequence>
<feature type="transmembrane region" description="Helical" evidence="1">
    <location>
        <begin position="318"/>
        <end position="336"/>
    </location>
</feature>
<feature type="transmembrane region" description="Helical" evidence="1">
    <location>
        <begin position="995"/>
        <end position="1019"/>
    </location>
</feature>
<dbReference type="Gene3D" id="3.30.70.1320">
    <property type="entry name" value="Multidrug efflux transporter AcrB pore domain like"/>
    <property type="match status" value="1"/>
</dbReference>
<feature type="transmembrane region" description="Helical" evidence="1">
    <location>
        <begin position="402"/>
        <end position="422"/>
    </location>
</feature>
<evidence type="ECO:0000313" key="2">
    <source>
        <dbReference type="EMBL" id="WGH77076.1"/>
    </source>
</evidence>
<feature type="transmembrane region" description="Helical" evidence="1">
    <location>
        <begin position="343"/>
        <end position="364"/>
    </location>
</feature>
<keyword evidence="1" id="KW-0812">Transmembrane</keyword>
<dbReference type="PANTHER" id="PTHR32063:SF0">
    <property type="entry name" value="SWARMING MOTILITY PROTEIN SWRC"/>
    <property type="match status" value="1"/>
</dbReference>
<gene>
    <name evidence="2" type="ORF">P8625_08310</name>
</gene>
<feature type="transmembrane region" description="Helical" evidence="1">
    <location>
        <begin position="896"/>
        <end position="916"/>
    </location>
</feature>
<dbReference type="PRINTS" id="PR00702">
    <property type="entry name" value="ACRIFLAVINRP"/>
</dbReference>
<protein>
    <submittedName>
        <fullName evidence="2">Efflux RND transporter permease subunit</fullName>
    </submittedName>
</protein>
<dbReference type="InterPro" id="IPR027463">
    <property type="entry name" value="AcrB_DN_DC_subdom"/>
</dbReference>
<feature type="transmembrane region" description="Helical" evidence="1">
    <location>
        <begin position="870"/>
        <end position="889"/>
    </location>
</feature>
<dbReference type="PANTHER" id="PTHR32063">
    <property type="match status" value="1"/>
</dbReference>
<organism evidence="2 3">
    <name type="scientific">Tenacibaculum tangerinum</name>
    <dbReference type="NCBI Taxonomy" id="3038772"/>
    <lineage>
        <taxon>Bacteria</taxon>
        <taxon>Pseudomonadati</taxon>
        <taxon>Bacteroidota</taxon>
        <taxon>Flavobacteriia</taxon>
        <taxon>Flavobacteriales</taxon>
        <taxon>Flavobacteriaceae</taxon>
        <taxon>Tenacibaculum</taxon>
    </lineage>
</organism>
<dbReference type="Proteomes" id="UP001232001">
    <property type="component" value="Chromosome"/>
</dbReference>
<reference evidence="2 3" key="1">
    <citation type="submission" date="2023-04" db="EMBL/GenBank/DDBJ databases">
        <title>Tenacibaculum tangerinum sp. nov., isolated from sea tidal flat of South Korea.</title>
        <authorList>
            <person name="Lee S.H."/>
            <person name="Kim J.-J."/>
        </authorList>
    </citation>
    <scope>NUCLEOTIDE SEQUENCE [LARGE SCALE GENOMIC DNA]</scope>
    <source>
        <strain evidence="2 3">GRR-S3-23</strain>
    </source>
</reference>
<evidence type="ECO:0000313" key="3">
    <source>
        <dbReference type="Proteomes" id="UP001232001"/>
    </source>
</evidence>
<dbReference type="EMBL" id="CP122539">
    <property type="protein sequence ID" value="WGH77076.1"/>
    <property type="molecule type" value="Genomic_DNA"/>
</dbReference>
<name>A0ABY8L713_9FLAO</name>
<dbReference type="Gene3D" id="3.30.70.1430">
    <property type="entry name" value="Multidrug efflux transporter AcrB pore domain"/>
    <property type="match status" value="2"/>
</dbReference>
<dbReference type="RefSeq" id="WP_279652931.1">
    <property type="nucleotide sequence ID" value="NZ_CP122539.1"/>
</dbReference>
<keyword evidence="1" id="KW-1133">Transmembrane helix</keyword>
<dbReference type="Gene3D" id="1.20.1640.10">
    <property type="entry name" value="Multidrug efflux transporter AcrB transmembrane domain"/>
    <property type="match status" value="3"/>
</dbReference>